<sequence length="371" mass="40847">MYRMNAPPSAGQIMNNNSNMGATQSMPPHQFYGAPPPSGNCAPMMPPPYGYSMGAPGPVPAPTIPTASVMGSGGLPTPGLYPPGGPCVCISHSLVLAALSALIGFLNLVMSRLHDLATDLSLEVDRFASQIEEEKRKISDIKARFNTQWQQRCETEKQSLDLQNELERLKSCFVKCGPSSDATDLYLSKAQGVVRAAAQRMRDERMAILGEYQTKLDRCEMLFRRNTMMEDFISTWRKSLKEEKNIQELPQIIRKLSEDLAQVHSCSVFELLQKATSEPFQGKGDSNMDVTNLEETETMPPPQQPAPLALKPLNVASQLPDDALCNASNVGEFSMYRMRGGAEPSILNTNDFSRLGLDSTLTDRNCEFSSK</sequence>
<proteinExistence type="predicted"/>
<protein>
    <submittedName>
        <fullName evidence="3 5">Uncharacterized protein</fullName>
    </submittedName>
</protein>
<evidence type="ECO:0000313" key="3">
    <source>
        <dbReference type="EMBL" id="VDO13111.1"/>
    </source>
</evidence>
<dbReference type="OrthoDB" id="6285262at2759"/>
<dbReference type="Proteomes" id="UP000278807">
    <property type="component" value="Unassembled WGS sequence"/>
</dbReference>
<keyword evidence="4" id="KW-1185">Reference proteome</keyword>
<keyword evidence="1" id="KW-0175">Coiled coil</keyword>
<evidence type="ECO:0000313" key="4">
    <source>
        <dbReference type="Proteomes" id="UP000278807"/>
    </source>
</evidence>
<dbReference type="EMBL" id="UZAE01014314">
    <property type="protein sequence ID" value="VDO13111.1"/>
    <property type="molecule type" value="Genomic_DNA"/>
</dbReference>
<feature type="compositionally biased region" description="Polar residues" evidence="2">
    <location>
        <begin position="12"/>
        <end position="27"/>
    </location>
</feature>
<gene>
    <name evidence="3" type="ORF">HNAJ_LOCUS12440</name>
</gene>
<evidence type="ECO:0000256" key="2">
    <source>
        <dbReference type="SAM" id="MobiDB-lite"/>
    </source>
</evidence>
<dbReference type="AlphaFoldDB" id="A0A0R3TX67"/>
<feature type="coiled-coil region" evidence="1">
    <location>
        <begin position="117"/>
        <end position="144"/>
    </location>
</feature>
<feature type="region of interest" description="Disordered" evidence="2">
    <location>
        <begin position="1"/>
        <end position="34"/>
    </location>
</feature>
<evidence type="ECO:0000256" key="1">
    <source>
        <dbReference type="SAM" id="Coils"/>
    </source>
</evidence>
<name>A0A0R3TX67_RODNA</name>
<dbReference type="STRING" id="102285.A0A0R3TX67"/>
<accession>A0A0R3TX67</accession>
<dbReference type="WBParaSite" id="HNAJ_0001245501-mRNA-1">
    <property type="protein sequence ID" value="HNAJ_0001245501-mRNA-1"/>
    <property type="gene ID" value="HNAJ_0001245501"/>
</dbReference>
<organism evidence="5">
    <name type="scientific">Rodentolepis nana</name>
    <name type="common">Dwarf tapeworm</name>
    <name type="synonym">Hymenolepis nana</name>
    <dbReference type="NCBI Taxonomy" id="102285"/>
    <lineage>
        <taxon>Eukaryota</taxon>
        <taxon>Metazoa</taxon>
        <taxon>Spiralia</taxon>
        <taxon>Lophotrochozoa</taxon>
        <taxon>Platyhelminthes</taxon>
        <taxon>Cestoda</taxon>
        <taxon>Eucestoda</taxon>
        <taxon>Cyclophyllidea</taxon>
        <taxon>Hymenolepididae</taxon>
        <taxon>Rodentolepis</taxon>
    </lineage>
</organism>
<reference evidence="3 4" key="2">
    <citation type="submission" date="2018-11" db="EMBL/GenBank/DDBJ databases">
        <authorList>
            <consortium name="Pathogen Informatics"/>
        </authorList>
    </citation>
    <scope>NUCLEOTIDE SEQUENCE [LARGE SCALE GENOMIC DNA]</scope>
</reference>
<reference evidence="5" key="1">
    <citation type="submission" date="2017-02" db="UniProtKB">
        <authorList>
            <consortium name="WormBaseParasite"/>
        </authorList>
    </citation>
    <scope>IDENTIFICATION</scope>
</reference>
<evidence type="ECO:0000313" key="5">
    <source>
        <dbReference type="WBParaSite" id="HNAJ_0001245501-mRNA-1"/>
    </source>
</evidence>